<comment type="caution">
    <text evidence="1">The sequence shown here is derived from an EMBL/GenBank/DDBJ whole genome shotgun (WGS) entry which is preliminary data.</text>
</comment>
<gene>
    <name evidence="1" type="ORF">Tci_661853</name>
</gene>
<reference evidence="1" key="1">
    <citation type="journal article" date="2019" name="Sci. Rep.">
        <title>Draft genome of Tanacetum cinerariifolium, the natural source of mosquito coil.</title>
        <authorList>
            <person name="Yamashiro T."/>
            <person name="Shiraishi A."/>
            <person name="Satake H."/>
            <person name="Nakayama K."/>
        </authorList>
    </citation>
    <scope>NUCLEOTIDE SEQUENCE</scope>
</reference>
<accession>A0A699KGB2</accession>
<dbReference type="PANTHER" id="PTHR31549">
    <property type="entry name" value="PROTEIN, PUTATIVE (DUF247)-RELATED-RELATED"/>
    <property type="match status" value="1"/>
</dbReference>
<proteinExistence type="predicted"/>
<organism evidence="1">
    <name type="scientific">Tanacetum cinerariifolium</name>
    <name type="common">Dalmatian daisy</name>
    <name type="synonym">Chrysanthemum cinerariifolium</name>
    <dbReference type="NCBI Taxonomy" id="118510"/>
    <lineage>
        <taxon>Eukaryota</taxon>
        <taxon>Viridiplantae</taxon>
        <taxon>Streptophyta</taxon>
        <taxon>Embryophyta</taxon>
        <taxon>Tracheophyta</taxon>
        <taxon>Spermatophyta</taxon>
        <taxon>Magnoliopsida</taxon>
        <taxon>eudicotyledons</taxon>
        <taxon>Gunneridae</taxon>
        <taxon>Pentapetalae</taxon>
        <taxon>asterids</taxon>
        <taxon>campanulids</taxon>
        <taxon>Asterales</taxon>
        <taxon>Asteraceae</taxon>
        <taxon>Asteroideae</taxon>
        <taxon>Anthemideae</taxon>
        <taxon>Anthemidinae</taxon>
        <taxon>Tanacetum</taxon>
    </lineage>
</organism>
<dbReference type="PANTHER" id="PTHR31549:SF307">
    <property type="match status" value="1"/>
</dbReference>
<dbReference type="AlphaFoldDB" id="A0A699KGB2"/>
<sequence>MALIDPSLSSYPRRQWADEISDVLKHQLEIEVETPPPVVSIFKVPETMTTQKPEAYEPQQIGLGPYHHLRPLPYKMMEQKKLASMRRVLKDDHKIKDFKLCVLDKVRKLVPIVRDCYNMFLESDEDSLSWVFAIDGIFLLDLFRSYDTGMGHEKNADQLPQKTASDEAPCTSSMQQRSEIQPCIAQIPHKTASDESMTPIYHVIEDVETLQPISTKVEIDEATIGAREPNCRKNQIPFMVLKEIDDVLHLSSAGNKFSPSVYRTFSDFHSPLELCSLSEAPTHVEHLLDYMYHSILYNFSSKTSVVLVAEDSRPVIVRWFSNMRTFFSFRLYRKSSPIDSIPKDEIVKAYKQTVTFLENFTRNTTTTPSASKLHDRAKFRFHSLPKCEGIRNIVIHGKDFYLPCVTLSTSSDITLRNLIAYEILMTNSIKLPLTEYIGLIAQLIVNVDDVELLQNENIIKGDLSEAEVVKLFTGMHTFITSMNLKEKKELQENIKEVKKVYESRLI</sequence>
<dbReference type="Pfam" id="PF03140">
    <property type="entry name" value="DUF247"/>
    <property type="match status" value="1"/>
</dbReference>
<protein>
    <submittedName>
        <fullName evidence="1">Uncharacterized protein</fullName>
    </submittedName>
</protein>
<evidence type="ECO:0000313" key="1">
    <source>
        <dbReference type="EMBL" id="GFA89881.1"/>
    </source>
</evidence>
<dbReference type="EMBL" id="BKCJ010510045">
    <property type="protein sequence ID" value="GFA89881.1"/>
    <property type="molecule type" value="Genomic_DNA"/>
</dbReference>
<name>A0A699KGB2_TANCI</name>
<feature type="non-terminal residue" evidence="1">
    <location>
        <position position="506"/>
    </location>
</feature>
<dbReference type="InterPro" id="IPR004158">
    <property type="entry name" value="DUF247_pln"/>
</dbReference>